<protein>
    <submittedName>
        <fullName evidence="3">Unannotated protein</fullName>
    </submittedName>
</protein>
<dbReference type="GO" id="GO:0018836">
    <property type="term" value="F:alkylmercury lyase activity"/>
    <property type="evidence" value="ECO:0007669"/>
    <property type="project" value="InterPro"/>
</dbReference>
<sequence>MPHIVPPFEWSDDALKLRDLNYQHWCEHGHGPNLRDVHEALGLGRREAIEVYKELMLGIACTIEPDALNCPVLRFQPFASFPTQVKAYVDNVFHSYAGCAMEAVAFGNMPPFRGKSVRLESYCMCCLEPVWFTTVDGEVVDQCEAIQIHVCSSPYDWFNDDLMNQCDAMNFVIDAEHAERFEREACRRGVVFTLQQAKTFVSGAVGERMWNYHKPPERHDPRPIIEGVKSLGVDVTNWGG</sequence>
<dbReference type="Pfam" id="PF03243">
    <property type="entry name" value="MerB"/>
    <property type="match status" value="1"/>
</dbReference>
<name>A0A6J7IJM2_9ZZZZ</name>
<dbReference type="EMBL" id="CAEZYR010000116">
    <property type="protein sequence ID" value="CAB4762639.1"/>
    <property type="molecule type" value="Genomic_DNA"/>
</dbReference>
<dbReference type="SUPFAM" id="SSF160387">
    <property type="entry name" value="NosL/MerB-like"/>
    <property type="match status" value="1"/>
</dbReference>
<gene>
    <name evidence="1" type="ORF">UFOPK2754_02518</name>
    <name evidence="2" type="ORF">UFOPK3139_01831</name>
    <name evidence="3" type="ORF">UFOPK3543_02654</name>
    <name evidence="4" type="ORF">UFOPK3967_01305</name>
</gene>
<dbReference type="InterPro" id="IPR053717">
    <property type="entry name" value="MerB_lyase_sf"/>
</dbReference>
<dbReference type="EMBL" id="CAFBMH010000141">
    <property type="protein sequence ID" value="CAB4930965.1"/>
    <property type="molecule type" value="Genomic_DNA"/>
</dbReference>
<organism evidence="3">
    <name type="scientific">freshwater metagenome</name>
    <dbReference type="NCBI Taxonomy" id="449393"/>
    <lineage>
        <taxon>unclassified sequences</taxon>
        <taxon>metagenomes</taxon>
        <taxon>ecological metagenomes</taxon>
    </lineage>
</organism>
<dbReference type="AlphaFoldDB" id="A0A6J7IJM2"/>
<evidence type="ECO:0000313" key="4">
    <source>
        <dbReference type="EMBL" id="CAB4995616.1"/>
    </source>
</evidence>
<proteinExistence type="predicted"/>
<evidence type="ECO:0000313" key="3">
    <source>
        <dbReference type="EMBL" id="CAB4930965.1"/>
    </source>
</evidence>
<dbReference type="InterPro" id="IPR004927">
    <property type="entry name" value="MerB"/>
</dbReference>
<dbReference type="EMBL" id="CAFBOS010000070">
    <property type="protein sequence ID" value="CAB4995616.1"/>
    <property type="molecule type" value="Genomic_DNA"/>
</dbReference>
<dbReference type="EMBL" id="CAFABA010000078">
    <property type="protein sequence ID" value="CAB4833549.1"/>
    <property type="molecule type" value="Genomic_DNA"/>
</dbReference>
<dbReference type="Gene3D" id="3.30.450.410">
    <property type="match status" value="1"/>
</dbReference>
<evidence type="ECO:0000313" key="1">
    <source>
        <dbReference type="EMBL" id="CAB4762639.1"/>
    </source>
</evidence>
<evidence type="ECO:0000313" key="2">
    <source>
        <dbReference type="EMBL" id="CAB4833549.1"/>
    </source>
</evidence>
<reference evidence="3" key="1">
    <citation type="submission" date="2020-05" db="EMBL/GenBank/DDBJ databases">
        <authorList>
            <person name="Chiriac C."/>
            <person name="Salcher M."/>
            <person name="Ghai R."/>
            <person name="Kavagutti S V."/>
        </authorList>
    </citation>
    <scope>NUCLEOTIDE SEQUENCE</scope>
</reference>
<accession>A0A6J7IJM2</accession>